<dbReference type="SUPFAM" id="SSF50998">
    <property type="entry name" value="Quinoprotein alcohol dehydrogenase-like"/>
    <property type="match status" value="1"/>
</dbReference>
<dbReference type="SMART" id="SM00564">
    <property type="entry name" value="PQQ"/>
    <property type="match status" value="3"/>
</dbReference>
<dbReference type="InterPro" id="IPR011047">
    <property type="entry name" value="Quinoprotein_ADH-like_sf"/>
</dbReference>
<organism evidence="2">
    <name type="scientific">marine metagenome</name>
    <dbReference type="NCBI Taxonomy" id="408172"/>
    <lineage>
        <taxon>unclassified sequences</taxon>
        <taxon>metagenomes</taxon>
        <taxon>ecological metagenomes</taxon>
    </lineage>
</organism>
<feature type="domain" description="Pyrrolo-quinoline quinone repeat" evidence="1">
    <location>
        <begin position="85"/>
        <end position="292"/>
    </location>
</feature>
<dbReference type="InterPro" id="IPR018391">
    <property type="entry name" value="PQQ_b-propeller_rpt"/>
</dbReference>
<feature type="non-terminal residue" evidence="2">
    <location>
        <position position="1"/>
    </location>
</feature>
<gene>
    <name evidence="2" type="ORF">METZ01_LOCUS277222</name>
</gene>
<evidence type="ECO:0000313" key="2">
    <source>
        <dbReference type="EMBL" id="SVC24368.1"/>
    </source>
</evidence>
<accession>A0A382KIV7</accession>
<dbReference type="InterPro" id="IPR015943">
    <property type="entry name" value="WD40/YVTN_repeat-like_dom_sf"/>
</dbReference>
<dbReference type="AlphaFoldDB" id="A0A382KIV7"/>
<reference evidence="2" key="1">
    <citation type="submission" date="2018-05" db="EMBL/GenBank/DDBJ databases">
        <authorList>
            <person name="Lanie J.A."/>
            <person name="Ng W.-L."/>
            <person name="Kazmierczak K.M."/>
            <person name="Andrzejewski T.M."/>
            <person name="Davidsen T.M."/>
            <person name="Wayne K.J."/>
            <person name="Tettelin H."/>
            <person name="Glass J.I."/>
            <person name="Rusch D."/>
            <person name="Podicherti R."/>
            <person name="Tsui H.-C.T."/>
            <person name="Winkler M.E."/>
        </authorList>
    </citation>
    <scope>NUCLEOTIDE SEQUENCE</scope>
</reference>
<dbReference type="Gene3D" id="2.130.10.10">
    <property type="entry name" value="YVTN repeat-like/Quinoprotein amine dehydrogenase"/>
    <property type="match status" value="1"/>
</dbReference>
<proteinExistence type="predicted"/>
<dbReference type="EMBL" id="UINC01080951">
    <property type="protein sequence ID" value="SVC24368.1"/>
    <property type="molecule type" value="Genomic_DNA"/>
</dbReference>
<dbReference type="Pfam" id="PF13360">
    <property type="entry name" value="PQQ_2"/>
    <property type="match status" value="1"/>
</dbReference>
<dbReference type="PANTHER" id="PTHR34512">
    <property type="entry name" value="CELL SURFACE PROTEIN"/>
    <property type="match status" value="1"/>
</dbReference>
<dbReference type="PANTHER" id="PTHR34512:SF30">
    <property type="entry name" value="OUTER MEMBRANE PROTEIN ASSEMBLY FACTOR BAMB"/>
    <property type="match status" value="1"/>
</dbReference>
<protein>
    <recommendedName>
        <fullName evidence="1">Pyrrolo-quinoline quinone repeat domain-containing protein</fullName>
    </recommendedName>
</protein>
<evidence type="ECO:0000259" key="1">
    <source>
        <dbReference type="Pfam" id="PF13360"/>
    </source>
</evidence>
<dbReference type="InterPro" id="IPR002372">
    <property type="entry name" value="PQQ_rpt_dom"/>
</dbReference>
<name>A0A382KIV7_9ZZZZ</name>
<feature type="non-terminal residue" evidence="2">
    <location>
        <position position="293"/>
    </location>
</feature>
<sequence>VYVVFFVALFSWFRQAFGQAGLGVGPDFVMNYFSIASLALVAALGQARGQAAGVDAAPADAWPMYRGTASLTGVSKSKLGTSLKPLWTFKAQEGIHSTAAIADGKVYVGCDDGHLYALDFKTGKKLWAFATDDIVESSPLVHNGRVYFGSSDGFVYALTAADGKLLWKFETEDRVLGAPNLFQPSGGGAKPALIVGSYDFRLYSLDLGTGKSNWHYETANYINGSPAVSSGRTAFGGCDAVLHVIQLAEGKKEKQIDAEAYIVGSAAVVDDMAYIGHYENEFLCIDIKAGKIA</sequence>